<organism evidence="1 3">
    <name type="scientific">Medicago truncatula</name>
    <name type="common">Barrel medic</name>
    <name type="synonym">Medicago tribuloides</name>
    <dbReference type="NCBI Taxonomy" id="3880"/>
    <lineage>
        <taxon>Eukaryota</taxon>
        <taxon>Viridiplantae</taxon>
        <taxon>Streptophyta</taxon>
        <taxon>Embryophyta</taxon>
        <taxon>Tracheophyta</taxon>
        <taxon>Spermatophyta</taxon>
        <taxon>Magnoliopsida</taxon>
        <taxon>eudicotyledons</taxon>
        <taxon>Gunneridae</taxon>
        <taxon>Pentapetalae</taxon>
        <taxon>rosids</taxon>
        <taxon>fabids</taxon>
        <taxon>Fabales</taxon>
        <taxon>Fabaceae</taxon>
        <taxon>Papilionoideae</taxon>
        <taxon>50 kb inversion clade</taxon>
        <taxon>NPAAA clade</taxon>
        <taxon>Hologalegina</taxon>
        <taxon>IRL clade</taxon>
        <taxon>Trifolieae</taxon>
        <taxon>Medicago</taxon>
    </lineage>
</organism>
<proteinExistence type="predicted"/>
<evidence type="ECO:0000313" key="2">
    <source>
        <dbReference type="EnsemblPlants" id="KEH29861"/>
    </source>
</evidence>
<dbReference type="Proteomes" id="UP000002051">
    <property type="component" value="Chromosome 4"/>
</dbReference>
<reference evidence="2" key="3">
    <citation type="submission" date="2015-04" db="UniProtKB">
        <authorList>
            <consortium name="EnsemblPlants"/>
        </authorList>
    </citation>
    <scope>IDENTIFICATION</scope>
    <source>
        <strain evidence="2">cv. Jemalong A17</strain>
    </source>
</reference>
<sequence length="90" mass="10061">MDAPSMSGRCNLFLAQTDRAYRVVGDGSRDGLVGLMSSLDRPSIRFPSIYLYGWVGYCRGGIVEREKKISPKSLIITIFLATQKMKELLD</sequence>
<evidence type="ECO:0000313" key="3">
    <source>
        <dbReference type="Proteomes" id="UP000002051"/>
    </source>
</evidence>
<gene>
    <name evidence="1" type="ordered locus">MTR_4g053185</name>
</gene>
<evidence type="ECO:0000313" key="1">
    <source>
        <dbReference type="EMBL" id="KEH29861.1"/>
    </source>
</evidence>
<name>A0A072UKG7_MEDTR</name>
<reference evidence="1 3" key="1">
    <citation type="journal article" date="2011" name="Nature">
        <title>The Medicago genome provides insight into the evolution of rhizobial symbioses.</title>
        <authorList>
            <person name="Young N.D."/>
            <person name="Debelle F."/>
            <person name="Oldroyd G.E."/>
            <person name="Geurts R."/>
            <person name="Cannon S.B."/>
            <person name="Udvardi M.K."/>
            <person name="Benedito V.A."/>
            <person name="Mayer K.F."/>
            <person name="Gouzy J."/>
            <person name="Schoof H."/>
            <person name="Van de Peer Y."/>
            <person name="Proost S."/>
            <person name="Cook D.R."/>
            <person name="Meyers B.C."/>
            <person name="Spannagl M."/>
            <person name="Cheung F."/>
            <person name="De Mita S."/>
            <person name="Krishnakumar V."/>
            <person name="Gundlach H."/>
            <person name="Zhou S."/>
            <person name="Mudge J."/>
            <person name="Bharti A.K."/>
            <person name="Murray J.D."/>
            <person name="Naoumkina M.A."/>
            <person name="Rosen B."/>
            <person name="Silverstein K.A."/>
            <person name="Tang H."/>
            <person name="Rombauts S."/>
            <person name="Zhao P.X."/>
            <person name="Zhou P."/>
            <person name="Barbe V."/>
            <person name="Bardou P."/>
            <person name="Bechner M."/>
            <person name="Bellec A."/>
            <person name="Berger A."/>
            <person name="Berges H."/>
            <person name="Bidwell S."/>
            <person name="Bisseling T."/>
            <person name="Choisne N."/>
            <person name="Couloux A."/>
            <person name="Denny R."/>
            <person name="Deshpande S."/>
            <person name="Dai X."/>
            <person name="Doyle J.J."/>
            <person name="Dudez A.M."/>
            <person name="Farmer A.D."/>
            <person name="Fouteau S."/>
            <person name="Franken C."/>
            <person name="Gibelin C."/>
            <person name="Gish J."/>
            <person name="Goldstein S."/>
            <person name="Gonzalez A.J."/>
            <person name="Green P.J."/>
            <person name="Hallab A."/>
            <person name="Hartog M."/>
            <person name="Hua A."/>
            <person name="Humphray S.J."/>
            <person name="Jeong D.H."/>
            <person name="Jing Y."/>
            <person name="Jocker A."/>
            <person name="Kenton S.M."/>
            <person name="Kim D.J."/>
            <person name="Klee K."/>
            <person name="Lai H."/>
            <person name="Lang C."/>
            <person name="Lin S."/>
            <person name="Macmil S.L."/>
            <person name="Magdelenat G."/>
            <person name="Matthews L."/>
            <person name="McCorrison J."/>
            <person name="Monaghan E.L."/>
            <person name="Mun J.H."/>
            <person name="Najar F.Z."/>
            <person name="Nicholson C."/>
            <person name="Noirot C."/>
            <person name="O'Bleness M."/>
            <person name="Paule C.R."/>
            <person name="Poulain J."/>
            <person name="Prion F."/>
            <person name="Qin B."/>
            <person name="Qu C."/>
            <person name="Retzel E.F."/>
            <person name="Riddle C."/>
            <person name="Sallet E."/>
            <person name="Samain S."/>
            <person name="Samson N."/>
            <person name="Sanders I."/>
            <person name="Saurat O."/>
            <person name="Scarpelli C."/>
            <person name="Schiex T."/>
            <person name="Segurens B."/>
            <person name="Severin A.J."/>
            <person name="Sherrier D.J."/>
            <person name="Shi R."/>
            <person name="Sims S."/>
            <person name="Singer S.R."/>
            <person name="Sinharoy S."/>
            <person name="Sterck L."/>
            <person name="Viollet A."/>
            <person name="Wang B.B."/>
            <person name="Wang K."/>
            <person name="Wang M."/>
            <person name="Wang X."/>
            <person name="Warfsmann J."/>
            <person name="Weissenbach J."/>
            <person name="White D.D."/>
            <person name="White J.D."/>
            <person name="Wiley G.B."/>
            <person name="Wincker P."/>
            <person name="Xing Y."/>
            <person name="Yang L."/>
            <person name="Yao Z."/>
            <person name="Ying F."/>
            <person name="Zhai J."/>
            <person name="Zhou L."/>
            <person name="Zuber A."/>
            <person name="Denarie J."/>
            <person name="Dixon R.A."/>
            <person name="May G.D."/>
            <person name="Schwartz D.C."/>
            <person name="Rogers J."/>
            <person name="Quetier F."/>
            <person name="Town C.D."/>
            <person name="Roe B.A."/>
        </authorList>
    </citation>
    <scope>NUCLEOTIDE SEQUENCE [LARGE SCALE GENOMIC DNA]</scope>
    <source>
        <strain evidence="1">A17</strain>
        <strain evidence="2 3">cv. Jemalong A17</strain>
    </source>
</reference>
<dbReference type="AlphaFoldDB" id="A0A072UKG7"/>
<dbReference type="EnsemblPlants" id="KEH29861">
    <property type="protein sequence ID" value="KEH29861"/>
    <property type="gene ID" value="MTR_4g053185"/>
</dbReference>
<protein>
    <submittedName>
        <fullName evidence="1 2">Uncharacterized protein</fullName>
    </submittedName>
</protein>
<keyword evidence="3" id="KW-1185">Reference proteome</keyword>
<reference evidence="1 3" key="2">
    <citation type="journal article" date="2014" name="BMC Genomics">
        <title>An improved genome release (version Mt4.0) for the model legume Medicago truncatula.</title>
        <authorList>
            <person name="Tang H."/>
            <person name="Krishnakumar V."/>
            <person name="Bidwell S."/>
            <person name="Rosen B."/>
            <person name="Chan A."/>
            <person name="Zhou S."/>
            <person name="Gentzbittel L."/>
            <person name="Childs K.L."/>
            <person name="Yandell M."/>
            <person name="Gundlach H."/>
            <person name="Mayer K.F."/>
            <person name="Schwartz D.C."/>
            <person name="Town C.D."/>
        </authorList>
    </citation>
    <scope>GENOME REANNOTATION</scope>
    <source>
        <strain evidence="1">A17</strain>
        <strain evidence="2 3">cv. Jemalong A17</strain>
    </source>
</reference>
<accession>A0A072UKG7</accession>
<dbReference type="HOGENOM" id="CLU_2444178_0_0_1"/>
<dbReference type="EMBL" id="CM001220">
    <property type="protein sequence ID" value="KEH29861.1"/>
    <property type="molecule type" value="Genomic_DNA"/>
</dbReference>